<evidence type="ECO:0000256" key="4">
    <source>
        <dbReference type="ARBA" id="ARBA00023163"/>
    </source>
</evidence>
<feature type="coiled-coil region" evidence="6">
    <location>
        <begin position="27"/>
        <end position="54"/>
    </location>
</feature>
<dbReference type="KEGG" id="lja:130726363"/>
<comment type="subcellular location">
    <subcellularLocation>
        <location evidence="1">Nucleus</location>
    </subcellularLocation>
</comment>
<protein>
    <recommendedName>
        <fullName evidence="7">WRKY domain-containing protein</fullName>
    </recommendedName>
</protein>
<dbReference type="GO" id="GO:0043565">
    <property type="term" value="F:sequence-specific DNA binding"/>
    <property type="evidence" value="ECO:0007669"/>
    <property type="project" value="InterPro"/>
</dbReference>
<dbReference type="GeneID" id="130726363"/>
<dbReference type="OrthoDB" id="1879341at2759"/>
<evidence type="ECO:0000256" key="2">
    <source>
        <dbReference type="ARBA" id="ARBA00023015"/>
    </source>
</evidence>
<keyword evidence="2" id="KW-0805">Transcription regulation</keyword>
<reference evidence="8" key="1">
    <citation type="submission" date="2012-05" db="EMBL/GenBank/DDBJ databases">
        <authorList>
            <person name="Krishnakumar V."/>
            <person name="Cheung F."/>
            <person name="Xiao Y."/>
            <person name="Chan A."/>
            <person name="Moskal W.A."/>
            <person name="Town C.D."/>
        </authorList>
    </citation>
    <scope>NUCLEOTIDE SEQUENCE</scope>
</reference>
<evidence type="ECO:0000256" key="5">
    <source>
        <dbReference type="ARBA" id="ARBA00023242"/>
    </source>
</evidence>
<name>I3SVN4_LOTJA</name>
<dbReference type="InterPro" id="IPR003657">
    <property type="entry name" value="WRKY_dom"/>
</dbReference>
<dbReference type="SMART" id="SM00774">
    <property type="entry name" value="WRKY"/>
    <property type="match status" value="1"/>
</dbReference>
<keyword evidence="5" id="KW-0539">Nucleus</keyword>
<evidence type="ECO:0000259" key="7">
    <source>
        <dbReference type="PROSITE" id="PS50811"/>
    </source>
</evidence>
<keyword evidence="3" id="KW-0238">DNA-binding</keyword>
<dbReference type="GO" id="GO:0003700">
    <property type="term" value="F:DNA-binding transcription factor activity"/>
    <property type="evidence" value="ECO:0007669"/>
    <property type="project" value="InterPro"/>
</dbReference>
<dbReference type="GO" id="GO:0050832">
    <property type="term" value="P:defense response to fungus"/>
    <property type="evidence" value="ECO:0007669"/>
    <property type="project" value="UniProtKB-ARBA"/>
</dbReference>
<dbReference type="AlphaFoldDB" id="I3SVN4"/>
<dbReference type="FunFam" id="2.20.25.80:FF:000008">
    <property type="entry name" value="WRKY transcription factor 40"/>
    <property type="match status" value="1"/>
</dbReference>
<dbReference type="Gene3D" id="2.20.25.80">
    <property type="entry name" value="WRKY domain"/>
    <property type="match status" value="1"/>
</dbReference>
<evidence type="ECO:0000313" key="8">
    <source>
        <dbReference type="EMBL" id="AFK44326.1"/>
    </source>
</evidence>
<evidence type="ECO:0000256" key="3">
    <source>
        <dbReference type="ARBA" id="ARBA00023125"/>
    </source>
</evidence>
<dbReference type="InterPro" id="IPR044810">
    <property type="entry name" value="WRKY_plant"/>
</dbReference>
<keyword evidence="6" id="KW-0175">Coiled coil</keyword>
<dbReference type="GO" id="GO:0002237">
    <property type="term" value="P:response to molecule of bacterial origin"/>
    <property type="evidence" value="ECO:0007669"/>
    <property type="project" value="UniProtKB-ARBA"/>
</dbReference>
<feature type="domain" description="WRKY" evidence="7">
    <location>
        <begin position="138"/>
        <end position="194"/>
    </location>
</feature>
<dbReference type="PANTHER" id="PTHR31429:SF76">
    <property type="entry name" value="WRKY FAMILY TRANSCRIPTION FACTOR-RELATED"/>
    <property type="match status" value="1"/>
</dbReference>
<dbReference type="RefSeq" id="XP_057433606.1">
    <property type="nucleotide sequence ID" value="XM_057577623.1"/>
</dbReference>
<dbReference type="Pfam" id="PF03106">
    <property type="entry name" value="WRKY"/>
    <property type="match status" value="1"/>
</dbReference>
<dbReference type="GO" id="GO:0009751">
    <property type="term" value="P:response to salicylic acid"/>
    <property type="evidence" value="ECO:0007669"/>
    <property type="project" value="UniProtKB-ARBA"/>
</dbReference>
<dbReference type="PANTHER" id="PTHR31429">
    <property type="entry name" value="WRKY TRANSCRIPTION FACTOR 36-RELATED"/>
    <property type="match status" value="1"/>
</dbReference>
<dbReference type="SUPFAM" id="SSF118290">
    <property type="entry name" value="WRKY DNA-binding domain"/>
    <property type="match status" value="1"/>
</dbReference>
<accession>I3SVN4</accession>
<dbReference type="InterPro" id="IPR036576">
    <property type="entry name" value="WRKY_dom_sf"/>
</dbReference>
<keyword evidence="4" id="KW-0804">Transcription</keyword>
<evidence type="ECO:0000256" key="6">
    <source>
        <dbReference type="SAM" id="Coils"/>
    </source>
</evidence>
<sequence>MEPTTCSVVDTSLNLNVAPSWDTVVDVSVLVEELERLNSENKRLTETLNHICDNYLTMQKHLAQLNSNSPDDFEKEAGIPSRKRKAENLFVYGSSGYTECSTITEEENTIFKRPSTSPKVSKVLVRTEASDTSLYVRDGYQWRKYGQKVTRDNPSPRAYFKCSYAPSCPVKKKVQRSVEDPTILVTTYEGEHNHAHHQAEISLCSSQSETSGSVPTASSPTLMNPRIGPTFTLDLIQSRLVDNHNAQKSPSSIQQFLVQQMASSLTRDPNFTAALATAISGRFLDHTTSMEKR</sequence>
<dbReference type="PROSITE" id="PS50811">
    <property type="entry name" value="WRKY"/>
    <property type="match status" value="1"/>
</dbReference>
<organism evidence="8">
    <name type="scientific">Lotus japonicus</name>
    <name type="common">Lotus corniculatus var. japonicus</name>
    <dbReference type="NCBI Taxonomy" id="34305"/>
    <lineage>
        <taxon>Eukaryota</taxon>
        <taxon>Viridiplantae</taxon>
        <taxon>Streptophyta</taxon>
        <taxon>Embryophyta</taxon>
        <taxon>Tracheophyta</taxon>
        <taxon>Spermatophyta</taxon>
        <taxon>Magnoliopsida</taxon>
        <taxon>eudicotyledons</taxon>
        <taxon>Gunneridae</taxon>
        <taxon>Pentapetalae</taxon>
        <taxon>rosids</taxon>
        <taxon>fabids</taxon>
        <taxon>Fabales</taxon>
        <taxon>Fabaceae</taxon>
        <taxon>Papilionoideae</taxon>
        <taxon>50 kb inversion clade</taxon>
        <taxon>NPAAA clade</taxon>
        <taxon>Hologalegina</taxon>
        <taxon>robinioid clade</taxon>
        <taxon>Loteae</taxon>
        <taxon>Lotus</taxon>
    </lineage>
</organism>
<proteinExistence type="evidence at transcript level"/>
<dbReference type="GO" id="GO:0031347">
    <property type="term" value="P:regulation of defense response"/>
    <property type="evidence" value="ECO:0007669"/>
    <property type="project" value="UniProtKB-ARBA"/>
</dbReference>
<dbReference type="GO" id="GO:0005634">
    <property type="term" value="C:nucleus"/>
    <property type="evidence" value="ECO:0007669"/>
    <property type="project" value="UniProtKB-SubCell"/>
</dbReference>
<dbReference type="GO" id="GO:0042742">
    <property type="term" value="P:defense response to bacterium"/>
    <property type="evidence" value="ECO:0007669"/>
    <property type="project" value="UniProtKB-ARBA"/>
</dbReference>
<evidence type="ECO:0000256" key="1">
    <source>
        <dbReference type="ARBA" id="ARBA00004123"/>
    </source>
</evidence>
<dbReference type="EMBL" id="BT144532">
    <property type="protein sequence ID" value="AFK44326.1"/>
    <property type="molecule type" value="mRNA"/>
</dbReference>